<keyword evidence="3" id="KW-1185">Reference proteome</keyword>
<dbReference type="AlphaFoldDB" id="A0AAV6FX09"/>
<gene>
    <name evidence="2" type="ORF">AALO_G00220820</name>
</gene>
<comment type="caution">
    <text evidence="2">The sequence shown here is derived from an EMBL/GenBank/DDBJ whole genome shotgun (WGS) entry which is preliminary data.</text>
</comment>
<dbReference type="Proteomes" id="UP000823561">
    <property type="component" value="Chromosome 17"/>
</dbReference>
<dbReference type="EMBL" id="JADWDJ010000017">
    <property type="protein sequence ID" value="KAG5267359.1"/>
    <property type="molecule type" value="Genomic_DNA"/>
</dbReference>
<sequence length="214" mass="23823">MEKQTTPPVVMEGASHHHSKLFVDKAQQIRESIGRDSAEVDTPMNVVTQSIQSDIEVTLSKTRSCLGGETAKMKTDVVGPKEEVTPKKLEPASNIDLKEIEMYFSALEQDQGRLQQLLQEEREEQEMELTALKREKCRREPGGERGCPAVCSKIYGCQQTEVDEGTQGPVSHSGEYHTPGCSNCSEQRGEYQEMLVLKKPPICTMGCATSHHED</sequence>
<name>A0AAV6FX09_9TELE</name>
<protein>
    <submittedName>
        <fullName evidence="2">Uncharacterized protein</fullName>
    </submittedName>
</protein>
<accession>A0AAV6FX09</accession>
<evidence type="ECO:0000256" key="1">
    <source>
        <dbReference type="SAM" id="Coils"/>
    </source>
</evidence>
<feature type="coiled-coil region" evidence="1">
    <location>
        <begin position="104"/>
        <end position="135"/>
    </location>
</feature>
<evidence type="ECO:0000313" key="3">
    <source>
        <dbReference type="Proteomes" id="UP000823561"/>
    </source>
</evidence>
<organism evidence="2 3">
    <name type="scientific">Alosa alosa</name>
    <name type="common">allis shad</name>
    <dbReference type="NCBI Taxonomy" id="278164"/>
    <lineage>
        <taxon>Eukaryota</taxon>
        <taxon>Metazoa</taxon>
        <taxon>Chordata</taxon>
        <taxon>Craniata</taxon>
        <taxon>Vertebrata</taxon>
        <taxon>Euteleostomi</taxon>
        <taxon>Actinopterygii</taxon>
        <taxon>Neopterygii</taxon>
        <taxon>Teleostei</taxon>
        <taxon>Clupei</taxon>
        <taxon>Clupeiformes</taxon>
        <taxon>Clupeoidei</taxon>
        <taxon>Clupeidae</taxon>
        <taxon>Alosa</taxon>
    </lineage>
</organism>
<evidence type="ECO:0000313" key="2">
    <source>
        <dbReference type="EMBL" id="KAG5267359.1"/>
    </source>
</evidence>
<reference evidence="2 3" key="1">
    <citation type="submission" date="2020-10" db="EMBL/GenBank/DDBJ databases">
        <title>Chromosome-scale genome assembly of the Allis shad, Alosa alosa.</title>
        <authorList>
            <person name="Margot Z."/>
            <person name="Christophe K."/>
            <person name="Cabau C."/>
            <person name="Louis A."/>
            <person name="Berthelot C."/>
            <person name="Parey E."/>
            <person name="Roest Crollius H."/>
            <person name="Montfort J."/>
            <person name="Robinson-Rechavi M."/>
            <person name="Bucao C."/>
            <person name="Bouchez O."/>
            <person name="Gislard M."/>
            <person name="Lluch J."/>
            <person name="Milhes M."/>
            <person name="Lampietro C."/>
            <person name="Lopez Roques C."/>
            <person name="Donnadieu C."/>
            <person name="Braasch I."/>
            <person name="Desvignes T."/>
            <person name="Postlethwait J."/>
            <person name="Bobe J."/>
            <person name="Guiguen Y."/>
        </authorList>
    </citation>
    <scope>NUCLEOTIDE SEQUENCE [LARGE SCALE GENOMIC DNA]</scope>
    <source>
        <strain evidence="2">M-15738</strain>
        <tissue evidence="2">Blood</tissue>
    </source>
</reference>
<proteinExistence type="predicted"/>
<keyword evidence="1" id="KW-0175">Coiled coil</keyword>